<name>A0ABU1UM98_9ACTN</name>
<comment type="caution">
    <text evidence="1">The sequence shown here is derived from an EMBL/GenBank/DDBJ whole genome shotgun (WGS) entry which is preliminary data.</text>
</comment>
<protein>
    <submittedName>
        <fullName evidence="1">Uncharacterized protein</fullName>
    </submittedName>
</protein>
<evidence type="ECO:0000313" key="2">
    <source>
        <dbReference type="Proteomes" id="UP001257739"/>
    </source>
</evidence>
<dbReference type="InterPro" id="IPR047681">
    <property type="entry name" value="PPA1309-like"/>
</dbReference>
<proteinExistence type="predicted"/>
<sequence length="170" mass="18307">MQLMPDSPLRRAALEMEAYVAADGWDQAPRLFALVATADLVSKQPDLADQLSADSGEITLVEQDGVPVDRPIEDLLIEIAWPDSVLGCAAVLERIMLPPEAEAALPEDPDEMFMAAAAHPDRQEVRLIAAVTRDGAAHSAVRAREPDDAVLLEGPDLVPGLIEQLRQTLA</sequence>
<dbReference type="Proteomes" id="UP001257739">
    <property type="component" value="Unassembled WGS sequence"/>
</dbReference>
<keyword evidence="2" id="KW-1185">Reference proteome</keyword>
<organism evidence="1 2">
    <name type="scientific">Aeromicrobium panaciterrae</name>
    <dbReference type="NCBI Taxonomy" id="363861"/>
    <lineage>
        <taxon>Bacteria</taxon>
        <taxon>Bacillati</taxon>
        <taxon>Actinomycetota</taxon>
        <taxon>Actinomycetes</taxon>
        <taxon>Propionibacteriales</taxon>
        <taxon>Nocardioidaceae</taxon>
        <taxon>Aeromicrobium</taxon>
    </lineage>
</organism>
<evidence type="ECO:0000313" key="1">
    <source>
        <dbReference type="EMBL" id="MDR7086296.1"/>
    </source>
</evidence>
<accession>A0ABU1UM98</accession>
<dbReference type="NCBIfam" id="NF040618">
    <property type="entry name" value="PPA1309_fam"/>
    <property type="match status" value="1"/>
</dbReference>
<reference evidence="1 2" key="1">
    <citation type="submission" date="2023-07" db="EMBL/GenBank/DDBJ databases">
        <title>Sorghum-associated microbial communities from plants grown in Nebraska, USA.</title>
        <authorList>
            <person name="Schachtman D."/>
        </authorList>
    </citation>
    <scope>NUCLEOTIDE SEQUENCE [LARGE SCALE GENOMIC DNA]</scope>
    <source>
        <strain evidence="1 2">BE248</strain>
    </source>
</reference>
<dbReference type="EMBL" id="JAVDWH010000001">
    <property type="protein sequence ID" value="MDR7086296.1"/>
    <property type="molecule type" value="Genomic_DNA"/>
</dbReference>
<gene>
    <name evidence="1" type="ORF">J2X11_001135</name>
</gene>